<evidence type="ECO:0000313" key="4">
    <source>
        <dbReference type="EMBL" id="GGJ11561.1"/>
    </source>
</evidence>
<protein>
    <submittedName>
        <fullName evidence="4">Thioesterase</fullName>
    </submittedName>
</protein>
<dbReference type="PANTHER" id="PTHR43080:SF2">
    <property type="entry name" value="CBS DOMAIN-CONTAINING PROTEIN"/>
    <property type="match status" value="1"/>
</dbReference>
<accession>A0A917KH58</accession>
<dbReference type="Proteomes" id="UP000637695">
    <property type="component" value="Unassembled WGS sequence"/>
</dbReference>
<comment type="caution">
    <text evidence="4">The sequence shown here is derived from an EMBL/GenBank/DDBJ whole genome shotgun (WGS) entry which is preliminary data.</text>
</comment>
<dbReference type="Pfam" id="PF03061">
    <property type="entry name" value="4HBT"/>
    <property type="match status" value="1"/>
</dbReference>
<dbReference type="InterPro" id="IPR028979">
    <property type="entry name" value="Ser_kin/Pase_Hpr-like_N_sf"/>
</dbReference>
<dbReference type="InterPro" id="IPR029069">
    <property type="entry name" value="HotDog_dom_sf"/>
</dbReference>
<dbReference type="PANTHER" id="PTHR43080">
    <property type="entry name" value="CBS DOMAIN-CONTAINING PROTEIN CBSX3, MITOCHONDRIAL"/>
    <property type="match status" value="1"/>
</dbReference>
<dbReference type="InterPro" id="IPR046342">
    <property type="entry name" value="CBS_dom_sf"/>
</dbReference>
<keyword evidence="5" id="KW-1185">Reference proteome</keyword>
<dbReference type="EMBL" id="BMOY01000038">
    <property type="protein sequence ID" value="GGJ11561.1"/>
    <property type="molecule type" value="Genomic_DNA"/>
</dbReference>
<keyword evidence="1 2" id="KW-0129">CBS domain</keyword>
<dbReference type="InterPro" id="IPR010766">
    <property type="entry name" value="DRTGG"/>
</dbReference>
<dbReference type="CDD" id="cd03440">
    <property type="entry name" value="hot_dog"/>
    <property type="match status" value="1"/>
</dbReference>
<dbReference type="Gene3D" id="3.10.129.10">
    <property type="entry name" value="Hotdog Thioesterase"/>
    <property type="match status" value="1"/>
</dbReference>
<dbReference type="CDD" id="cd04596">
    <property type="entry name" value="CBS_pair_DRTGG_assoc"/>
    <property type="match status" value="1"/>
</dbReference>
<dbReference type="Gene3D" id="3.40.1390.20">
    <property type="entry name" value="HprK N-terminal domain-like"/>
    <property type="match status" value="1"/>
</dbReference>
<dbReference type="InterPro" id="IPR051257">
    <property type="entry name" value="Diverse_CBS-Domain"/>
</dbReference>
<reference evidence="4" key="2">
    <citation type="submission" date="2020-09" db="EMBL/GenBank/DDBJ databases">
        <authorList>
            <person name="Sun Q."/>
            <person name="Ohkuma M."/>
        </authorList>
    </citation>
    <scope>NUCLEOTIDE SEQUENCE</scope>
    <source>
        <strain evidence="4">JCM 18487</strain>
    </source>
</reference>
<dbReference type="SMART" id="SM00116">
    <property type="entry name" value="CBS"/>
    <property type="match status" value="2"/>
</dbReference>
<evidence type="ECO:0000259" key="3">
    <source>
        <dbReference type="PROSITE" id="PS51371"/>
    </source>
</evidence>
<dbReference type="InterPro" id="IPR000644">
    <property type="entry name" value="CBS_dom"/>
</dbReference>
<name>A0A917KH58_9BACL</name>
<dbReference type="Pfam" id="PF00571">
    <property type="entry name" value="CBS"/>
    <property type="match status" value="2"/>
</dbReference>
<dbReference type="Gene3D" id="3.10.580.10">
    <property type="entry name" value="CBS-domain"/>
    <property type="match status" value="1"/>
</dbReference>
<dbReference type="SUPFAM" id="SSF54631">
    <property type="entry name" value="CBS-domain pair"/>
    <property type="match status" value="1"/>
</dbReference>
<organism evidence="4 5">
    <name type="scientific">Alicyclobacillus cellulosilyticus</name>
    <dbReference type="NCBI Taxonomy" id="1003997"/>
    <lineage>
        <taxon>Bacteria</taxon>
        <taxon>Bacillati</taxon>
        <taxon>Bacillota</taxon>
        <taxon>Bacilli</taxon>
        <taxon>Bacillales</taxon>
        <taxon>Alicyclobacillaceae</taxon>
        <taxon>Alicyclobacillus</taxon>
    </lineage>
</organism>
<evidence type="ECO:0000256" key="1">
    <source>
        <dbReference type="ARBA" id="ARBA00023122"/>
    </source>
</evidence>
<feature type="domain" description="CBS" evidence="3">
    <location>
        <begin position="255"/>
        <end position="315"/>
    </location>
</feature>
<sequence>MATKHEQILRYIESVPVGTHISVRGIARKLAVSEGTAYRAIKEAELRGLVSAMDRIGTVRIERKRKANIERLTFAEVVNIVEGTVLGGRDGLHKTLQKFIIGAMQLDAIVRYIEPGSLMIVGNREQVQRLSLEHGAAVLITGGFEASPEVQRLADERALPLISCAYDTFTTASLINRAIYDRLIKKDILFVEDIVTRAPLAVLTRDKTVRDYFLLVEETGHSRIPVVDAHGRPVGIVTARDVADAKPDDPIEQHMSRHVVTASLKTTVASAAHRMVWEGVELLPVVENRKLIGVISRQDVMRALQMMSRQPQVAETLRDQVLQGFSEVRNEDRSFSLIGEVTPQMTNNLGTLAIGPLTTLMEACAILCLQRSRSIEMVVENFTLYFLKPVSVDSKIEVRARTLNSGRRFAKVEVEVFDGSDQAAKALVTVQTWER</sequence>
<dbReference type="SUPFAM" id="SSF54637">
    <property type="entry name" value="Thioesterase/thiol ester dehydrase-isomerase"/>
    <property type="match status" value="1"/>
</dbReference>
<dbReference type="PROSITE" id="PS51371">
    <property type="entry name" value="CBS"/>
    <property type="match status" value="2"/>
</dbReference>
<dbReference type="Pfam" id="PF07085">
    <property type="entry name" value="DRTGG"/>
    <property type="match status" value="1"/>
</dbReference>
<gene>
    <name evidence="4" type="ORF">GCM10010885_21100</name>
</gene>
<dbReference type="RefSeq" id="WP_188882979.1">
    <property type="nucleotide sequence ID" value="NZ_BMOY01000038.1"/>
</dbReference>
<dbReference type="AlphaFoldDB" id="A0A917KH58"/>
<evidence type="ECO:0000313" key="5">
    <source>
        <dbReference type="Proteomes" id="UP000637695"/>
    </source>
</evidence>
<reference evidence="4" key="1">
    <citation type="journal article" date="2014" name="Int. J. Syst. Evol. Microbiol.">
        <title>Complete genome sequence of Corynebacterium casei LMG S-19264T (=DSM 44701T), isolated from a smear-ripened cheese.</title>
        <authorList>
            <consortium name="US DOE Joint Genome Institute (JGI-PGF)"/>
            <person name="Walter F."/>
            <person name="Albersmeier A."/>
            <person name="Kalinowski J."/>
            <person name="Ruckert C."/>
        </authorList>
    </citation>
    <scope>NUCLEOTIDE SEQUENCE</scope>
    <source>
        <strain evidence="4">JCM 18487</strain>
    </source>
</reference>
<evidence type="ECO:0000256" key="2">
    <source>
        <dbReference type="PROSITE-ProRule" id="PRU00703"/>
    </source>
</evidence>
<dbReference type="InterPro" id="IPR006683">
    <property type="entry name" value="Thioestr_dom"/>
</dbReference>
<feature type="domain" description="CBS" evidence="3">
    <location>
        <begin position="195"/>
        <end position="253"/>
    </location>
</feature>
<proteinExistence type="predicted"/>
<dbReference type="SUPFAM" id="SSF75138">
    <property type="entry name" value="HprK N-terminal domain-like"/>
    <property type="match status" value="1"/>
</dbReference>